<evidence type="ECO:0000313" key="1">
    <source>
        <dbReference type="EMBL" id="KAJ9074948.1"/>
    </source>
</evidence>
<protein>
    <submittedName>
        <fullName evidence="1">Uncharacterized protein</fullName>
    </submittedName>
</protein>
<sequence length="99" mass="11298">MQAKYKLQASHLSLLGNEKFFQLVPGFDPEHTMGAGEQEPHRRLDWEGSLLLAPSDLLVINTIIVMEEALLMEKQLFSQVKINWLIDVALKPSVHRAYI</sequence>
<comment type="caution">
    <text evidence="1">The sequence shown here is derived from an EMBL/GenBank/DDBJ whole genome shotgun (WGS) entry which is preliminary data.</text>
</comment>
<proteinExistence type="predicted"/>
<accession>A0ACC2TJW9</accession>
<dbReference type="EMBL" id="QTSX02002843">
    <property type="protein sequence ID" value="KAJ9074948.1"/>
    <property type="molecule type" value="Genomic_DNA"/>
</dbReference>
<evidence type="ECO:0000313" key="2">
    <source>
        <dbReference type="Proteomes" id="UP001165960"/>
    </source>
</evidence>
<keyword evidence="2" id="KW-1185">Reference proteome</keyword>
<dbReference type="Proteomes" id="UP001165960">
    <property type="component" value="Unassembled WGS sequence"/>
</dbReference>
<organism evidence="1 2">
    <name type="scientific">Entomophthora muscae</name>
    <dbReference type="NCBI Taxonomy" id="34485"/>
    <lineage>
        <taxon>Eukaryota</taxon>
        <taxon>Fungi</taxon>
        <taxon>Fungi incertae sedis</taxon>
        <taxon>Zoopagomycota</taxon>
        <taxon>Entomophthoromycotina</taxon>
        <taxon>Entomophthoromycetes</taxon>
        <taxon>Entomophthorales</taxon>
        <taxon>Entomophthoraceae</taxon>
        <taxon>Entomophthora</taxon>
    </lineage>
</organism>
<reference evidence="1" key="1">
    <citation type="submission" date="2022-04" db="EMBL/GenBank/DDBJ databases">
        <title>Genome of the entomopathogenic fungus Entomophthora muscae.</title>
        <authorList>
            <person name="Elya C."/>
            <person name="Lovett B.R."/>
            <person name="Lee E."/>
            <person name="Macias A.M."/>
            <person name="Hajek A.E."/>
            <person name="De Bivort B.L."/>
            <person name="Kasson M.T."/>
            <person name="De Fine Licht H.H."/>
            <person name="Stajich J.E."/>
        </authorList>
    </citation>
    <scope>NUCLEOTIDE SEQUENCE</scope>
    <source>
        <strain evidence="1">Berkeley</strain>
    </source>
</reference>
<name>A0ACC2TJW9_9FUNG</name>
<gene>
    <name evidence="1" type="ORF">DSO57_1001422</name>
</gene>